<dbReference type="GO" id="GO:0006355">
    <property type="term" value="P:regulation of DNA-templated transcription"/>
    <property type="evidence" value="ECO:0007669"/>
    <property type="project" value="InterPro"/>
</dbReference>
<keyword evidence="8" id="KW-1185">Reference proteome</keyword>
<evidence type="ECO:0000256" key="2">
    <source>
        <dbReference type="ARBA" id="ARBA00023125"/>
    </source>
</evidence>
<dbReference type="AlphaFoldDB" id="A0A9Q1LKF0"/>
<comment type="caution">
    <text evidence="7">The sequence shown here is derived from an EMBL/GenBank/DDBJ whole genome shotgun (WGS) entry which is preliminary data.</text>
</comment>
<dbReference type="SUPFAM" id="SSF101941">
    <property type="entry name" value="NAC domain"/>
    <property type="match status" value="1"/>
</dbReference>
<dbReference type="Proteomes" id="UP001152561">
    <property type="component" value="Unassembled WGS sequence"/>
</dbReference>
<name>A0A9Q1LKF0_9SOLA</name>
<dbReference type="GO" id="GO:0003677">
    <property type="term" value="F:DNA binding"/>
    <property type="evidence" value="ECO:0007669"/>
    <property type="project" value="UniProtKB-KW"/>
</dbReference>
<evidence type="ECO:0000256" key="5">
    <source>
        <dbReference type="SAM" id="MobiDB-lite"/>
    </source>
</evidence>
<keyword evidence="2" id="KW-0238">DNA-binding</keyword>
<organism evidence="7 8">
    <name type="scientific">Anisodus acutangulus</name>
    <dbReference type="NCBI Taxonomy" id="402998"/>
    <lineage>
        <taxon>Eukaryota</taxon>
        <taxon>Viridiplantae</taxon>
        <taxon>Streptophyta</taxon>
        <taxon>Embryophyta</taxon>
        <taxon>Tracheophyta</taxon>
        <taxon>Spermatophyta</taxon>
        <taxon>Magnoliopsida</taxon>
        <taxon>eudicotyledons</taxon>
        <taxon>Gunneridae</taxon>
        <taxon>Pentapetalae</taxon>
        <taxon>asterids</taxon>
        <taxon>lamiids</taxon>
        <taxon>Solanales</taxon>
        <taxon>Solanaceae</taxon>
        <taxon>Solanoideae</taxon>
        <taxon>Hyoscyameae</taxon>
        <taxon>Anisodus</taxon>
    </lineage>
</organism>
<reference evidence="8" key="1">
    <citation type="journal article" date="2023" name="Proc. Natl. Acad. Sci. U.S.A.">
        <title>Genomic and structural basis for evolution of tropane alkaloid biosynthesis.</title>
        <authorList>
            <person name="Wanga Y.-J."/>
            <person name="Taina T."/>
            <person name="Yua J.-Y."/>
            <person name="Lia J."/>
            <person name="Xua B."/>
            <person name="Chenc J."/>
            <person name="D'Auriad J.C."/>
            <person name="Huanga J.-P."/>
            <person name="Huanga S.-X."/>
        </authorList>
    </citation>
    <scope>NUCLEOTIDE SEQUENCE [LARGE SCALE GENOMIC DNA]</scope>
    <source>
        <strain evidence="8">cv. KIB-2019</strain>
    </source>
</reference>
<evidence type="ECO:0000256" key="3">
    <source>
        <dbReference type="ARBA" id="ARBA00023163"/>
    </source>
</evidence>
<feature type="compositionally biased region" description="Basic and acidic residues" evidence="5">
    <location>
        <begin position="348"/>
        <end position="361"/>
    </location>
</feature>
<accession>A0A9Q1LKF0</accession>
<dbReference type="Gene3D" id="2.170.150.80">
    <property type="entry name" value="NAC domain"/>
    <property type="match status" value="1"/>
</dbReference>
<feature type="domain" description="NAC" evidence="6">
    <location>
        <begin position="14"/>
        <end position="150"/>
    </location>
</feature>
<dbReference type="PROSITE" id="PS51005">
    <property type="entry name" value="NAC"/>
    <property type="match status" value="1"/>
</dbReference>
<evidence type="ECO:0000256" key="4">
    <source>
        <dbReference type="ARBA" id="ARBA00023242"/>
    </source>
</evidence>
<dbReference type="Pfam" id="PF02365">
    <property type="entry name" value="NAM"/>
    <property type="match status" value="1"/>
</dbReference>
<feature type="compositionally biased region" description="Low complexity" evidence="5">
    <location>
        <begin position="362"/>
        <end position="376"/>
    </location>
</feature>
<dbReference type="InterPro" id="IPR036093">
    <property type="entry name" value="NAC_dom_sf"/>
</dbReference>
<keyword evidence="4" id="KW-0539">Nucleus</keyword>
<feature type="compositionally biased region" description="Polar residues" evidence="5">
    <location>
        <begin position="328"/>
        <end position="338"/>
    </location>
</feature>
<feature type="region of interest" description="Disordered" evidence="5">
    <location>
        <begin position="328"/>
        <end position="385"/>
    </location>
</feature>
<dbReference type="EMBL" id="JAJAGQ010000017">
    <property type="protein sequence ID" value="KAJ8538005.1"/>
    <property type="molecule type" value="Genomic_DNA"/>
</dbReference>
<gene>
    <name evidence="7" type="ORF">K7X08_014545</name>
</gene>
<keyword evidence="3" id="KW-0804">Transcription</keyword>
<sequence length="402" mass="45123">MLPHEDNNSIKYQTELGSVERESHQERGGVNRSASFSGFDLFHRLSCVLWLRLLHLQYDPSNLPDGAWFLVSSSGKKETKHGLWKAKGSACEIFADSAICGWRTTFEFSQVHAPIEQKTVWMMQEYKIMQKGEYDQNKSKESTLCRVFSCCDEETKPEHKNKINNEKNPEQNDDLDTWLQLSLMASVNQHTSSNDEQRSISESQVNNQTVRVGSSLVDKFKDPSGDDIVAELDCILREDYLELDDLGDVASHSSSSGNSSRLSFASDEFFDSGAFLRDLDDEKNQDLSAKGSTSNYYIMMCEIANDVVVEPAPLEFLVKGSGAAAKETQQVADNNKSKCPSEPSPDQAAKRLKAERTDEGPSHSCRATTSSSSSNSHKPGLVARREEKRMKKLMKYFCFMSL</sequence>
<dbReference type="InterPro" id="IPR003441">
    <property type="entry name" value="NAC-dom"/>
</dbReference>
<dbReference type="OrthoDB" id="1625833at2759"/>
<proteinExistence type="predicted"/>
<evidence type="ECO:0000313" key="7">
    <source>
        <dbReference type="EMBL" id="KAJ8538005.1"/>
    </source>
</evidence>
<evidence type="ECO:0000256" key="1">
    <source>
        <dbReference type="ARBA" id="ARBA00023015"/>
    </source>
</evidence>
<evidence type="ECO:0000313" key="8">
    <source>
        <dbReference type="Proteomes" id="UP001152561"/>
    </source>
</evidence>
<dbReference type="PANTHER" id="PTHR31744">
    <property type="entry name" value="PROTEIN CUP-SHAPED COTYLEDON 2-RELATED"/>
    <property type="match status" value="1"/>
</dbReference>
<keyword evidence="1" id="KW-0805">Transcription regulation</keyword>
<evidence type="ECO:0000259" key="6">
    <source>
        <dbReference type="PROSITE" id="PS51005"/>
    </source>
</evidence>
<protein>
    <recommendedName>
        <fullName evidence="6">NAC domain-containing protein</fullName>
    </recommendedName>
</protein>